<accession>A0A517ZVS6</accession>
<protein>
    <recommendedName>
        <fullName evidence="3">ATP-dependent zinc metalloprotease FtsH</fullName>
    </recommendedName>
</protein>
<name>A0A517ZVS6_9PLAN</name>
<evidence type="ECO:0008006" key="3">
    <source>
        <dbReference type="Google" id="ProtNLM"/>
    </source>
</evidence>
<dbReference type="SUPFAM" id="SSF140990">
    <property type="entry name" value="FtsH protease domain-like"/>
    <property type="match status" value="1"/>
</dbReference>
<dbReference type="GO" id="GO:0004222">
    <property type="term" value="F:metalloendopeptidase activity"/>
    <property type="evidence" value="ECO:0007669"/>
    <property type="project" value="InterPro"/>
</dbReference>
<dbReference type="EMBL" id="CP036276">
    <property type="protein sequence ID" value="QDU46594.1"/>
    <property type="molecule type" value="Genomic_DNA"/>
</dbReference>
<evidence type="ECO:0000313" key="2">
    <source>
        <dbReference type="Proteomes" id="UP000319383"/>
    </source>
</evidence>
<dbReference type="GO" id="GO:0004176">
    <property type="term" value="F:ATP-dependent peptidase activity"/>
    <property type="evidence" value="ECO:0007669"/>
    <property type="project" value="InterPro"/>
</dbReference>
<proteinExistence type="predicted"/>
<dbReference type="GO" id="GO:0006508">
    <property type="term" value="P:proteolysis"/>
    <property type="evidence" value="ECO:0007669"/>
    <property type="project" value="InterPro"/>
</dbReference>
<dbReference type="InterPro" id="IPR037219">
    <property type="entry name" value="Peptidase_M41-like"/>
</dbReference>
<dbReference type="Proteomes" id="UP000319383">
    <property type="component" value="Chromosome"/>
</dbReference>
<organism evidence="1 2">
    <name type="scientific">Symmachiella dynata</name>
    <dbReference type="NCBI Taxonomy" id="2527995"/>
    <lineage>
        <taxon>Bacteria</taxon>
        <taxon>Pseudomonadati</taxon>
        <taxon>Planctomycetota</taxon>
        <taxon>Planctomycetia</taxon>
        <taxon>Planctomycetales</taxon>
        <taxon>Planctomycetaceae</taxon>
        <taxon>Symmachiella</taxon>
    </lineage>
</organism>
<keyword evidence="2" id="KW-1185">Reference proteome</keyword>
<dbReference type="KEGG" id="sdyn:Mal52_51160"/>
<evidence type="ECO:0000313" key="1">
    <source>
        <dbReference type="EMBL" id="QDU46594.1"/>
    </source>
</evidence>
<dbReference type="AlphaFoldDB" id="A0A517ZVS6"/>
<dbReference type="GO" id="GO:0005524">
    <property type="term" value="F:ATP binding"/>
    <property type="evidence" value="ECO:0007669"/>
    <property type="project" value="InterPro"/>
</dbReference>
<gene>
    <name evidence="1" type="ORF">Mal52_51160</name>
</gene>
<dbReference type="RefSeq" id="WP_145379090.1">
    <property type="nucleotide sequence ID" value="NZ_CP036276.1"/>
</dbReference>
<reference evidence="1 2" key="1">
    <citation type="submission" date="2019-02" db="EMBL/GenBank/DDBJ databases">
        <title>Deep-cultivation of Planctomycetes and their phenomic and genomic characterization uncovers novel biology.</title>
        <authorList>
            <person name="Wiegand S."/>
            <person name="Jogler M."/>
            <person name="Boedeker C."/>
            <person name="Pinto D."/>
            <person name="Vollmers J."/>
            <person name="Rivas-Marin E."/>
            <person name="Kohn T."/>
            <person name="Peeters S.H."/>
            <person name="Heuer A."/>
            <person name="Rast P."/>
            <person name="Oberbeckmann S."/>
            <person name="Bunk B."/>
            <person name="Jeske O."/>
            <person name="Meyerdierks A."/>
            <person name="Storesund J.E."/>
            <person name="Kallscheuer N."/>
            <person name="Luecker S."/>
            <person name="Lage O.M."/>
            <person name="Pohl T."/>
            <person name="Merkel B.J."/>
            <person name="Hornburger P."/>
            <person name="Mueller R.-W."/>
            <person name="Bruemmer F."/>
            <person name="Labrenz M."/>
            <person name="Spormann A.M."/>
            <person name="Op den Camp H."/>
            <person name="Overmann J."/>
            <person name="Amann R."/>
            <person name="Jetten M.S.M."/>
            <person name="Mascher T."/>
            <person name="Medema M.H."/>
            <person name="Devos D.P."/>
            <person name="Kaster A.-K."/>
            <person name="Ovreas L."/>
            <person name="Rohde M."/>
            <person name="Galperin M.Y."/>
            <person name="Jogler C."/>
        </authorList>
    </citation>
    <scope>NUCLEOTIDE SEQUENCE [LARGE SCALE GENOMIC DNA]</scope>
    <source>
        <strain evidence="1 2">Mal52</strain>
    </source>
</reference>
<sequence length="150" mass="16606">MPEITTTSEPWTAAIHEAGHVVIAALHGASIRGTRIDVDPRTGKYRGLTNLLRMKPEAEPLIGIAGLMAQFLDDTEVLDLDTLREQIRGLDFSFNPLDAELIGETITFEMLDSTVTLLVRNWQAVMDIAGQLVERGTIGGREIYWIVFGK</sequence>